<dbReference type="Gene3D" id="1.10.10.2910">
    <property type="match status" value="1"/>
</dbReference>
<accession>A0AAP9HD58</accession>
<proteinExistence type="predicted"/>
<protein>
    <submittedName>
        <fullName evidence="2">ImmA/IrrE family metallo-endopeptidase</fullName>
    </submittedName>
</protein>
<evidence type="ECO:0000259" key="1">
    <source>
        <dbReference type="Pfam" id="PF06114"/>
    </source>
</evidence>
<gene>
    <name evidence="2" type="ORF">FOC49_01775</name>
</gene>
<dbReference type="RefSeq" id="WP_004632877.1">
    <property type="nucleotide sequence ID" value="NZ_CP046314.1"/>
</dbReference>
<reference evidence="2 3" key="1">
    <citation type="submission" date="2019-11" db="EMBL/GenBank/DDBJ databases">
        <title>FDA dAtabase for Regulatory Grade micrObial Sequences (FDA-ARGOS): Supporting development and validation of Infectious Disease Dx tests.</title>
        <authorList>
            <person name="Turner S."/>
            <person name="Byrd R."/>
            <person name="Tallon L."/>
            <person name="Sadzewicz L."/>
            <person name="Vavikolanu K."/>
            <person name="Mehta A."/>
            <person name="Aluvathingal J."/>
            <person name="Nadendla S."/>
            <person name="Myers T."/>
            <person name="Yan Y."/>
            <person name="Sichtig H."/>
        </authorList>
    </citation>
    <scope>NUCLEOTIDE SEQUENCE [LARGE SCALE GENOMIC DNA]</scope>
    <source>
        <strain evidence="2 3">FDAARGOS_741</strain>
    </source>
</reference>
<sequence>MTIKDVYHSLVKEFGTINPFNITRQLGITVLFNDLGTNNKLYHTLEINNKIYLYIHINKNLSDSDKRYTLAHELGHFIFLLIFP</sequence>
<dbReference type="AlphaFoldDB" id="A0AAP9HD58"/>
<evidence type="ECO:0000313" key="3">
    <source>
        <dbReference type="Proteomes" id="UP000425411"/>
    </source>
</evidence>
<name>A0AAP9HD58_9BACL</name>
<keyword evidence="3" id="KW-1185">Reference proteome</keyword>
<evidence type="ECO:0000313" key="2">
    <source>
        <dbReference type="EMBL" id="QGS08694.1"/>
    </source>
</evidence>
<dbReference type="Proteomes" id="UP000425411">
    <property type="component" value="Chromosome"/>
</dbReference>
<organism evidence="2 3">
    <name type="scientific">Gemella morbillorum</name>
    <dbReference type="NCBI Taxonomy" id="29391"/>
    <lineage>
        <taxon>Bacteria</taxon>
        <taxon>Bacillati</taxon>
        <taxon>Bacillota</taxon>
        <taxon>Bacilli</taxon>
        <taxon>Bacillales</taxon>
        <taxon>Gemellaceae</taxon>
        <taxon>Gemella</taxon>
    </lineage>
</organism>
<dbReference type="InterPro" id="IPR010359">
    <property type="entry name" value="IrrE_HExxH"/>
</dbReference>
<dbReference type="EMBL" id="CP046314">
    <property type="protein sequence ID" value="QGS08694.1"/>
    <property type="molecule type" value="Genomic_DNA"/>
</dbReference>
<feature type="domain" description="IrrE N-terminal-like" evidence="1">
    <location>
        <begin position="25"/>
        <end position="79"/>
    </location>
</feature>
<dbReference type="Pfam" id="PF06114">
    <property type="entry name" value="Peptidase_M78"/>
    <property type="match status" value="1"/>
</dbReference>